<evidence type="ECO:0000313" key="3">
    <source>
        <dbReference type="EMBL" id="MCK9878760.1"/>
    </source>
</evidence>
<reference evidence="3 4" key="1">
    <citation type="submission" date="2022-04" db="EMBL/GenBank/DDBJ databases">
        <title>Genome diversity in the genus Frankia.</title>
        <authorList>
            <person name="Carlos-Shanley C."/>
            <person name="Hahn D."/>
        </authorList>
    </citation>
    <scope>NUCLEOTIDE SEQUENCE [LARGE SCALE GENOMIC DNA]</scope>
    <source>
        <strain evidence="3 4">Ag45/Mut15</strain>
    </source>
</reference>
<protein>
    <submittedName>
        <fullName evidence="3">WS/DGAT domain-containing protein</fullName>
    </submittedName>
</protein>
<dbReference type="PANTHER" id="PTHR31650">
    <property type="entry name" value="O-ACYLTRANSFERASE (WSD1-LIKE) FAMILY PROTEIN"/>
    <property type="match status" value="1"/>
</dbReference>
<dbReference type="Gene3D" id="3.30.559.30">
    <property type="entry name" value="Nonribosomal peptide synthetase, condensation domain"/>
    <property type="match status" value="1"/>
</dbReference>
<dbReference type="SUPFAM" id="SSF52777">
    <property type="entry name" value="CoA-dependent acyltransferases"/>
    <property type="match status" value="1"/>
</dbReference>
<evidence type="ECO:0000259" key="2">
    <source>
        <dbReference type="Pfam" id="PF06974"/>
    </source>
</evidence>
<comment type="caution">
    <text evidence="3">The sequence shown here is derived from an EMBL/GenBank/DDBJ whole genome shotgun (WGS) entry which is preliminary data.</text>
</comment>
<dbReference type="RefSeq" id="WP_248826834.1">
    <property type="nucleotide sequence ID" value="NZ_JALKFT010000043.1"/>
</dbReference>
<dbReference type="Pfam" id="PF06974">
    <property type="entry name" value="WS_DGAT_C"/>
    <property type="match status" value="1"/>
</dbReference>
<proteinExistence type="predicted"/>
<organism evidence="3 4">
    <name type="scientific">Frankia umida</name>
    <dbReference type="NCBI Taxonomy" id="573489"/>
    <lineage>
        <taxon>Bacteria</taxon>
        <taxon>Bacillati</taxon>
        <taxon>Actinomycetota</taxon>
        <taxon>Actinomycetes</taxon>
        <taxon>Frankiales</taxon>
        <taxon>Frankiaceae</taxon>
        <taxon>Frankia</taxon>
    </lineage>
</organism>
<dbReference type="PANTHER" id="PTHR31650:SF1">
    <property type="entry name" value="WAX ESTER SYNTHASE_DIACYLGLYCEROL ACYLTRANSFERASE 4-RELATED"/>
    <property type="match status" value="1"/>
</dbReference>
<dbReference type="Proteomes" id="UP001201873">
    <property type="component" value="Unassembled WGS sequence"/>
</dbReference>
<feature type="region of interest" description="Disordered" evidence="1">
    <location>
        <begin position="161"/>
        <end position="182"/>
    </location>
</feature>
<dbReference type="InterPro" id="IPR045034">
    <property type="entry name" value="O-acyltransferase_WSD1-like"/>
</dbReference>
<dbReference type="InterPro" id="IPR009721">
    <property type="entry name" value="O-acyltransferase_WSD1_C"/>
</dbReference>
<accession>A0ABT0K4N7</accession>
<evidence type="ECO:0000313" key="4">
    <source>
        <dbReference type="Proteomes" id="UP001201873"/>
    </source>
</evidence>
<sequence length="493" mass="53508">MTLVDSVSKTGYNRAFARPLTAGDRAYLAFHRLNPGEFQDVGAVLFLDGPVELADLRAHVAERVRQPRALMLTDRLETVTVRPTDRRSTVTETHWVSQPDMDVDAHVAAVPLPTLEQAERLGDSDAVGDRRIRAAIDQIASWPTDTNSQPWKIYLICDSTGTSGGSSGESSDVTGSGGRRGATSGSVLVYRTSHIAQDGAALYRALHLLFGGEDDPDIGLPTSIARPKAADYLRFVTRGLNVLSPTRVLDAWGGPPRGPARHTWTTADLGEIRTAARRHNATVNDVYLAALAGAVRTWSEFEWRHDDRPVHALMPVSIRLAADQNVLSNYTSGVRVALPCGEPDAAHRLARIAERTKALKRGGIGLVEHHLFPTVAQRATPRMLSYAASFGGRTHELAMVATNARTVRGPLEVAGRKVTELIGTGPLLAGRQHLSVALFGVGDRVGITFAASDSVPNHERLATLWRHELDEMNRLAPIGVQVPHQRHPGPRAR</sequence>
<dbReference type="EMBL" id="JALKFT010000043">
    <property type="protein sequence ID" value="MCK9878760.1"/>
    <property type="molecule type" value="Genomic_DNA"/>
</dbReference>
<keyword evidence="4" id="KW-1185">Reference proteome</keyword>
<gene>
    <name evidence="3" type="ORF">MXD59_23860</name>
</gene>
<name>A0ABT0K4N7_9ACTN</name>
<evidence type="ECO:0000256" key="1">
    <source>
        <dbReference type="SAM" id="MobiDB-lite"/>
    </source>
</evidence>
<feature type="domain" description="O-acyltransferase WSD1 C-terminal" evidence="2">
    <location>
        <begin position="329"/>
        <end position="472"/>
    </location>
</feature>